<comment type="function">
    <text evidence="1">Catalyzes the attachment of tyrosine to tRNA(Tyr) in a two-step reaction: tyrosine is first activated by ATP to form Tyr-AMP and then transferred to the acceptor end of tRNA(Tyr).</text>
</comment>
<name>A0A2R5GKL7_9STRA</name>
<evidence type="ECO:0000256" key="9">
    <source>
        <dbReference type="ARBA" id="ARBA00022917"/>
    </source>
</evidence>
<evidence type="ECO:0000256" key="12">
    <source>
        <dbReference type="ARBA" id="ARBA00048248"/>
    </source>
</evidence>
<dbReference type="EC" id="6.1.1.1" evidence="4"/>
<dbReference type="PANTHER" id="PTHR46264:SF4">
    <property type="entry name" value="TYROSINE--TRNA LIGASE, CYTOPLASMIC"/>
    <property type="match status" value="1"/>
</dbReference>
<evidence type="ECO:0000256" key="10">
    <source>
        <dbReference type="ARBA" id="ARBA00023146"/>
    </source>
</evidence>
<accession>A0A2R5GKL7</accession>
<dbReference type="PANTHER" id="PTHR46264">
    <property type="entry name" value="TYROSINE-TRNA LIGASE"/>
    <property type="match status" value="1"/>
</dbReference>
<dbReference type="NCBIfam" id="NF006330">
    <property type="entry name" value="PRK08560.1"/>
    <property type="match status" value="1"/>
</dbReference>
<proteinExistence type="inferred from homology"/>
<evidence type="ECO:0000256" key="4">
    <source>
        <dbReference type="ARBA" id="ARBA00013160"/>
    </source>
</evidence>
<dbReference type="GO" id="GO:0004831">
    <property type="term" value="F:tyrosine-tRNA ligase activity"/>
    <property type="evidence" value="ECO:0007669"/>
    <property type="project" value="UniProtKB-EC"/>
</dbReference>
<evidence type="ECO:0000256" key="5">
    <source>
        <dbReference type="ARBA" id="ARBA00022490"/>
    </source>
</evidence>
<evidence type="ECO:0000256" key="7">
    <source>
        <dbReference type="ARBA" id="ARBA00022741"/>
    </source>
</evidence>
<dbReference type="GO" id="GO:0005524">
    <property type="term" value="F:ATP binding"/>
    <property type="evidence" value="ECO:0007669"/>
    <property type="project" value="UniProtKB-KW"/>
</dbReference>
<dbReference type="Gene3D" id="3.40.50.620">
    <property type="entry name" value="HUPs"/>
    <property type="match status" value="3"/>
</dbReference>
<evidence type="ECO:0000256" key="3">
    <source>
        <dbReference type="ARBA" id="ARBA00005594"/>
    </source>
</evidence>
<dbReference type="Proteomes" id="UP000241890">
    <property type="component" value="Unassembled WGS sequence"/>
</dbReference>
<evidence type="ECO:0000256" key="1">
    <source>
        <dbReference type="ARBA" id="ARBA00002025"/>
    </source>
</evidence>
<comment type="subcellular location">
    <subcellularLocation>
        <location evidence="2">Cytoplasm</location>
        <location evidence="2">Cytosol</location>
    </subcellularLocation>
</comment>
<dbReference type="Pfam" id="PF00579">
    <property type="entry name" value="tRNA-synt_1b"/>
    <property type="match status" value="1"/>
</dbReference>
<evidence type="ECO:0000313" key="14">
    <source>
        <dbReference type="EMBL" id="GBG30859.1"/>
    </source>
</evidence>
<evidence type="ECO:0000256" key="6">
    <source>
        <dbReference type="ARBA" id="ARBA00022598"/>
    </source>
</evidence>
<dbReference type="GO" id="GO:0006437">
    <property type="term" value="P:tyrosyl-tRNA aminoacylation"/>
    <property type="evidence" value="ECO:0007669"/>
    <property type="project" value="TreeGrafter"/>
</dbReference>
<dbReference type="OrthoDB" id="197206at2759"/>
<keyword evidence="7" id="KW-0547">Nucleotide-binding</keyword>
<dbReference type="FunFam" id="3.40.50.620:FF:000103">
    <property type="entry name" value="tyrosine--tRNA ligase 1, cytoplasmic"/>
    <property type="match status" value="1"/>
</dbReference>
<dbReference type="InterPro" id="IPR014729">
    <property type="entry name" value="Rossmann-like_a/b/a_fold"/>
</dbReference>
<comment type="caution">
    <text evidence="14">The sequence shown here is derived from an EMBL/GenBank/DDBJ whole genome shotgun (WGS) entry which is preliminary data.</text>
</comment>
<evidence type="ECO:0000256" key="2">
    <source>
        <dbReference type="ARBA" id="ARBA00004514"/>
    </source>
</evidence>
<feature type="compositionally biased region" description="Basic and acidic residues" evidence="13">
    <location>
        <begin position="30"/>
        <end position="55"/>
    </location>
</feature>
<evidence type="ECO:0000256" key="8">
    <source>
        <dbReference type="ARBA" id="ARBA00022840"/>
    </source>
</evidence>
<reference evidence="14 15" key="1">
    <citation type="submission" date="2017-12" db="EMBL/GenBank/DDBJ databases">
        <title>Sequencing, de novo assembly and annotation of complete genome of a new Thraustochytrid species, strain FCC1311.</title>
        <authorList>
            <person name="Sedici K."/>
            <person name="Godart F."/>
            <person name="Aiese Cigliano R."/>
            <person name="Sanseverino W."/>
            <person name="Barakat M."/>
            <person name="Ortet P."/>
            <person name="Marechal E."/>
            <person name="Cagnac O."/>
            <person name="Amato A."/>
        </authorList>
    </citation>
    <scope>NUCLEOTIDE SEQUENCE [LARGE SCALE GENOMIC DNA]</scope>
</reference>
<evidence type="ECO:0000313" key="15">
    <source>
        <dbReference type="Proteomes" id="UP000241890"/>
    </source>
</evidence>
<dbReference type="InterPro" id="IPR002305">
    <property type="entry name" value="aa-tRNA-synth_Ic"/>
</dbReference>
<dbReference type="FunFam" id="3.40.50.620:FF:000085">
    <property type="entry name" value="Tyrosine--tRNA ligase 1 cytoplasmic"/>
    <property type="match status" value="1"/>
</dbReference>
<evidence type="ECO:0000256" key="11">
    <source>
        <dbReference type="ARBA" id="ARBA00033323"/>
    </source>
</evidence>
<comment type="catalytic activity">
    <reaction evidence="12">
        <text>tRNA(Tyr) + L-tyrosine + ATP = L-tyrosyl-tRNA(Tyr) + AMP + diphosphate + H(+)</text>
        <dbReference type="Rhea" id="RHEA:10220"/>
        <dbReference type="Rhea" id="RHEA-COMP:9706"/>
        <dbReference type="Rhea" id="RHEA-COMP:9707"/>
        <dbReference type="ChEBI" id="CHEBI:15378"/>
        <dbReference type="ChEBI" id="CHEBI:30616"/>
        <dbReference type="ChEBI" id="CHEBI:33019"/>
        <dbReference type="ChEBI" id="CHEBI:58315"/>
        <dbReference type="ChEBI" id="CHEBI:78442"/>
        <dbReference type="ChEBI" id="CHEBI:78536"/>
        <dbReference type="ChEBI" id="CHEBI:456215"/>
        <dbReference type="EC" id="6.1.1.1"/>
    </reaction>
</comment>
<dbReference type="SUPFAM" id="SSF52374">
    <property type="entry name" value="Nucleotidylyl transferase"/>
    <property type="match status" value="2"/>
</dbReference>
<keyword evidence="8" id="KW-0067">ATP-binding</keyword>
<keyword evidence="5" id="KW-0963">Cytoplasm</keyword>
<keyword evidence="10" id="KW-0030">Aminoacyl-tRNA synthetase</keyword>
<dbReference type="AlphaFoldDB" id="A0A2R5GKL7"/>
<feature type="compositionally biased region" description="Low complexity" evidence="13">
    <location>
        <begin position="15"/>
        <end position="29"/>
    </location>
</feature>
<keyword evidence="9" id="KW-0648">Protein biosynthesis</keyword>
<feature type="region of interest" description="Disordered" evidence="13">
    <location>
        <begin position="15"/>
        <end position="67"/>
    </location>
</feature>
<dbReference type="GO" id="GO:0005829">
    <property type="term" value="C:cytosol"/>
    <property type="evidence" value="ECO:0007669"/>
    <property type="project" value="UniProtKB-SubCell"/>
</dbReference>
<protein>
    <recommendedName>
        <fullName evidence="4">tyrosine--tRNA ligase</fullName>
        <ecNumber evidence="4">6.1.1.1</ecNumber>
    </recommendedName>
    <alternativeName>
        <fullName evidence="11">Tyrosyl-tRNA synthetase</fullName>
    </alternativeName>
</protein>
<evidence type="ECO:0000256" key="13">
    <source>
        <dbReference type="SAM" id="MobiDB-lite"/>
    </source>
</evidence>
<comment type="similarity">
    <text evidence="3">Belongs to the class-I aminoacyl-tRNA synthetase family.</text>
</comment>
<dbReference type="InterPro" id="IPR050489">
    <property type="entry name" value="Tyr-tRNA_synthase"/>
</dbReference>
<dbReference type="InParanoid" id="A0A2R5GKL7"/>
<organism evidence="14 15">
    <name type="scientific">Hondaea fermentalgiana</name>
    <dbReference type="NCBI Taxonomy" id="2315210"/>
    <lineage>
        <taxon>Eukaryota</taxon>
        <taxon>Sar</taxon>
        <taxon>Stramenopiles</taxon>
        <taxon>Bigyra</taxon>
        <taxon>Labyrinthulomycetes</taxon>
        <taxon>Thraustochytrida</taxon>
        <taxon>Thraustochytriidae</taxon>
        <taxon>Hondaea</taxon>
    </lineage>
</organism>
<gene>
    <name evidence="14" type="ORF">FCC1311_070792</name>
</gene>
<sequence length="751" mass="82208">MEDGDVRLALFRAAAQPAGAAAAGFSGEAGKPKKKDDKAQKKKGGKGDDAKKKEAASTGAAAPAVSPEELERRFELVKSIGEECVTEDDLRTLLTKQASFRMYDGFEPSGRMHIAQGIFKALNVNKCTTSGGTFVFWIADWFALMNDKMGGDLDKIKVVGEYFIEVWKGAGMDLANVKFHWASDDIIQNAKPYWDQMLDIAKRFTLARIKKCCQIMGRLENNLTAAQIMYPLMQCTDIFFLKADICQLGMDQRKVNMLAREYCDSIGRKLKPVILSHHMLYGLAQGQAKMSKSNPDSAIFMEDPPDEVERKMRIAYCPKEPEEDGVLKNPCLDYVEHIVMSQPGSVFEAGGKTYETFAAVKEAFLGGSLSEDDMKKSIADCVNRLMQPVRDHFETNDHAREILALVRQYKRESAKPPTRLKRNTKVAAPGEISAVFAPLPPLGVPHMSLGDVLGTRASLRAACKDASGGRVVLYVPDLDAVACNTFAGDKKLKATECVAAYYDVFVSALGALGALEGVEVLRQSEVMLMDPSDYWVSVINVGRHFQLQDVLEAINPDETQAGPVLAALMHVGSVLSLAPRVVYESNPQRKSLHELAATYIESCASQADAFAPPQVTAVPEVTSITSALDAANKTQLEVFDDFQPDVKKKLKQAFCEPKNTDWNPPLLLLQDLVLHQGEKVDLVVQSGGSKTFESADDLAASFAAEEIHPADLKAAVTRAAEATYKSLAAGFKSVDKSKKLVQNFIKRASKK</sequence>
<dbReference type="EMBL" id="BEYU01000084">
    <property type="protein sequence ID" value="GBG30859.1"/>
    <property type="molecule type" value="Genomic_DNA"/>
</dbReference>
<keyword evidence="6 14" id="KW-0436">Ligase</keyword>
<keyword evidence="15" id="KW-1185">Reference proteome</keyword>